<comment type="caution">
    <text evidence="2">The sequence shown here is derived from an EMBL/GenBank/DDBJ whole genome shotgun (WGS) entry which is preliminary data.</text>
</comment>
<dbReference type="OrthoDB" id="5224438at2759"/>
<feature type="signal peptide" evidence="1">
    <location>
        <begin position="1"/>
        <end position="21"/>
    </location>
</feature>
<feature type="chain" id="PRO_5019231050" description="Ecp2 effector protein domain-containing protein" evidence="1">
    <location>
        <begin position="22"/>
        <end position="162"/>
    </location>
</feature>
<proteinExistence type="predicted"/>
<organism evidence="2 3">
    <name type="scientific">Cytospora chrysosperma</name>
    <name type="common">Cytospora canker fungus</name>
    <name type="synonym">Sphaeria chrysosperma</name>
    <dbReference type="NCBI Taxonomy" id="252740"/>
    <lineage>
        <taxon>Eukaryota</taxon>
        <taxon>Fungi</taxon>
        <taxon>Dikarya</taxon>
        <taxon>Ascomycota</taxon>
        <taxon>Pezizomycotina</taxon>
        <taxon>Sordariomycetes</taxon>
        <taxon>Sordariomycetidae</taxon>
        <taxon>Diaporthales</taxon>
        <taxon>Cytosporaceae</taxon>
        <taxon>Cytospora</taxon>
    </lineage>
</organism>
<name>A0A423WQF0_CYTCH</name>
<sequence length="162" mass="16942">MQFSLNTTLATVPFLTTTALAGTGINGSADFRGCFDKGEKWTDLGTSEQIHAALDSNACNVDTGAWKVGEVLDICICVEKTSHYSADNSFHFSWTITSVPDGQDTATLSHDVCVGFAEEIINKCPHGGVFDMQSGPSADGGDVVGAAVTADPQQGPDCGTEF</sequence>
<gene>
    <name evidence="2" type="ORF">VSDG_00033</name>
</gene>
<protein>
    <recommendedName>
        <fullName evidence="4">Ecp2 effector protein domain-containing protein</fullName>
    </recommendedName>
</protein>
<dbReference type="Proteomes" id="UP000284375">
    <property type="component" value="Unassembled WGS sequence"/>
</dbReference>
<evidence type="ECO:0000313" key="3">
    <source>
        <dbReference type="Proteomes" id="UP000284375"/>
    </source>
</evidence>
<evidence type="ECO:0000313" key="2">
    <source>
        <dbReference type="EMBL" id="ROW05484.1"/>
    </source>
</evidence>
<evidence type="ECO:0008006" key="4">
    <source>
        <dbReference type="Google" id="ProtNLM"/>
    </source>
</evidence>
<dbReference type="EMBL" id="LJZO01000001">
    <property type="protein sequence ID" value="ROW05484.1"/>
    <property type="molecule type" value="Genomic_DNA"/>
</dbReference>
<accession>A0A423WQF0</accession>
<reference evidence="2 3" key="1">
    <citation type="submission" date="2015-09" db="EMBL/GenBank/DDBJ databases">
        <title>Host preference determinants of Valsa canker pathogens revealed by comparative genomics.</title>
        <authorList>
            <person name="Yin Z."/>
            <person name="Huang L."/>
        </authorList>
    </citation>
    <scope>NUCLEOTIDE SEQUENCE [LARGE SCALE GENOMIC DNA]</scope>
    <source>
        <strain evidence="2 3">YSFL</strain>
    </source>
</reference>
<dbReference type="AlphaFoldDB" id="A0A423WQF0"/>
<evidence type="ECO:0000256" key="1">
    <source>
        <dbReference type="SAM" id="SignalP"/>
    </source>
</evidence>
<keyword evidence="3" id="KW-1185">Reference proteome</keyword>
<keyword evidence="1" id="KW-0732">Signal</keyword>